<comment type="subcellular location">
    <subcellularLocation>
        <location evidence="8">Endomembrane system</location>
        <topology evidence="8">Single-pass type IV membrane protein</topology>
    </subcellularLocation>
</comment>
<dbReference type="Gene3D" id="1.20.5.110">
    <property type="match status" value="1"/>
</dbReference>
<keyword evidence="5 10" id="KW-1133">Transmembrane helix</keyword>
<dbReference type="OrthoDB" id="248747at2759"/>
<keyword evidence="6 10" id="KW-0472">Membrane</keyword>
<evidence type="ECO:0000256" key="6">
    <source>
        <dbReference type="ARBA" id="ARBA00023136"/>
    </source>
</evidence>
<dbReference type="PRINTS" id="PR00219">
    <property type="entry name" value="SYNAPTOBREVN"/>
</dbReference>
<dbReference type="InterPro" id="IPR001388">
    <property type="entry name" value="Synaptobrevin-like"/>
</dbReference>
<dbReference type="InterPro" id="IPR042855">
    <property type="entry name" value="V_SNARE_CC"/>
</dbReference>
<dbReference type="PROSITE" id="PS50859">
    <property type="entry name" value="LONGIN"/>
    <property type="match status" value="1"/>
</dbReference>
<dbReference type="Proteomes" id="UP000663760">
    <property type="component" value="Chromosome 6"/>
</dbReference>
<dbReference type="GO" id="GO:0016020">
    <property type="term" value="C:membrane"/>
    <property type="evidence" value="ECO:0007669"/>
    <property type="project" value="InterPro"/>
</dbReference>
<dbReference type="GO" id="GO:0012505">
    <property type="term" value="C:endomembrane system"/>
    <property type="evidence" value="ECO:0007669"/>
    <property type="project" value="UniProtKB-SubCell"/>
</dbReference>
<keyword evidence="9" id="KW-0175">Coiled coil</keyword>
<dbReference type="EMBL" id="LR746269">
    <property type="protein sequence ID" value="CAA7397696.1"/>
    <property type="molecule type" value="Genomic_DNA"/>
</dbReference>
<evidence type="ECO:0000256" key="10">
    <source>
        <dbReference type="SAM" id="Phobius"/>
    </source>
</evidence>
<evidence type="ECO:0000259" key="12">
    <source>
        <dbReference type="PROSITE" id="PS50892"/>
    </source>
</evidence>
<reference evidence="13" key="1">
    <citation type="submission" date="2020-02" db="EMBL/GenBank/DDBJ databases">
        <authorList>
            <person name="Scholz U."/>
            <person name="Mascher M."/>
            <person name="Fiebig A."/>
        </authorList>
    </citation>
    <scope>NUCLEOTIDE SEQUENCE</scope>
</reference>
<proteinExistence type="inferred from homology"/>
<dbReference type="AlphaFoldDB" id="A0A7I8KKB8"/>
<name>A0A7I8KKB8_SPIIN</name>
<dbReference type="GO" id="GO:0005737">
    <property type="term" value="C:cytoplasm"/>
    <property type="evidence" value="ECO:0007669"/>
    <property type="project" value="UniProtKB-ARBA"/>
</dbReference>
<dbReference type="InterPro" id="IPR051097">
    <property type="entry name" value="Synaptobrevin-like_transport"/>
</dbReference>
<dbReference type="SUPFAM" id="SSF58038">
    <property type="entry name" value="SNARE fusion complex"/>
    <property type="match status" value="1"/>
</dbReference>
<feature type="domain" description="V-SNARE coiled-coil homology" evidence="12">
    <location>
        <begin position="130"/>
        <end position="190"/>
    </location>
</feature>
<comment type="similarity">
    <text evidence="1">Belongs to the synaptobrevin family.</text>
</comment>
<organism evidence="13 14">
    <name type="scientific">Spirodela intermedia</name>
    <name type="common">Intermediate duckweed</name>
    <dbReference type="NCBI Taxonomy" id="51605"/>
    <lineage>
        <taxon>Eukaryota</taxon>
        <taxon>Viridiplantae</taxon>
        <taxon>Streptophyta</taxon>
        <taxon>Embryophyta</taxon>
        <taxon>Tracheophyta</taxon>
        <taxon>Spermatophyta</taxon>
        <taxon>Magnoliopsida</taxon>
        <taxon>Liliopsida</taxon>
        <taxon>Araceae</taxon>
        <taxon>Lemnoideae</taxon>
        <taxon>Spirodela</taxon>
    </lineage>
</organism>
<dbReference type="InterPro" id="IPR010908">
    <property type="entry name" value="Longin_dom"/>
</dbReference>
<comment type="function">
    <text evidence="7">Involved in the targeting and/or fusion of transport vesicles to their target membrane.</text>
</comment>
<dbReference type="SMART" id="SM01270">
    <property type="entry name" value="Longin"/>
    <property type="match status" value="1"/>
</dbReference>
<keyword evidence="4" id="KW-0653">Protein transport</keyword>
<evidence type="ECO:0000256" key="3">
    <source>
        <dbReference type="ARBA" id="ARBA00022692"/>
    </source>
</evidence>
<evidence type="ECO:0000256" key="9">
    <source>
        <dbReference type="PROSITE-ProRule" id="PRU00290"/>
    </source>
</evidence>
<dbReference type="Pfam" id="PF13774">
    <property type="entry name" value="Longin"/>
    <property type="match status" value="1"/>
</dbReference>
<dbReference type="FunFam" id="1.20.5.110:FF:000004">
    <property type="entry name" value="Vesicle-associated membrane protein 7"/>
    <property type="match status" value="1"/>
</dbReference>
<dbReference type="CDD" id="cd14824">
    <property type="entry name" value="Longin"/>
    <property type="match status" value="1"/>
</dbReference>
<evidence type="ECO:0000313" key="14">
    <source>
        <dbReference type="Proteomes" id="UP000663760"/>
    </source>
</evidence>
<evidence type="ECO:0000256" key="5">
    <source>
        <dbReference type="ARBA" id="ARBA00022989"/>
    </source>
</evidence>
<evidence type="ECO:0000256" key="7">
    <source>
        <dbReference type="ARBA" id="ARBA00037493"/>
    </source>
</evidence>
<dbReference type="Gene3D" id="3.30.450.50">
    <property type="entry name" value="Longin domain"/>
    <property type="match status" value="1"/>
</dbReference>
<dbReference type="PANTHER" id="PTHR21136:SF168">
    <property type="entry name" value="VESICLE-ASSOCIATED MEMBRANE PROTEIN 9"/>
    <property type="match status" value="1"/>
</dbReference>
<keyword evidence="2" id="KW-0813">Transport</keyword>
<evidence type="ECO:0000256" key="8">
    <source>
        <dbReference type="ARBA" id="ARBA00046280"/>
    </source>
</evidence>
<dbReference type="GO" id="GO:0016192">
    <property type="term" value="P:vesicle-mediated transport"/>
    <property type="evidence" value="ECO:0007669"/>
    <property type="project" value="InterPro"/>
</dbReference>
<protein>
    <submittedName>
        <fullName evidence="13">Uncharacterized protein</fullName>
    </submittedName>
</protein>
<keyword evidence="14" id="KW-1185">Reference proteome</keyword>
<dbReference type="FunFam" id="3.30.450.50:FF:000014">
    <property type="entry name" value="vesicle-associated membrane protein 727"/>
    <property type="match status" value="1"/>
</dbReference>
<sequence>MGQKSLIYSFVARGTVIIASYAESSGNFISIASQCLQKLPAKNNKFTYNCGNQTFNYLVEDGYTYCVVASESVGTQLPMAFLDRVKEDFIKRYGGGKATTAPANSLDRDFGPKLKNQMQYCVDHPEELSKLARVKDQVLEVKGVMMDNIQNVLNRGQKLDVLVDKAEDLRSHAQDFKNNGIEIKKKMWMQNMKIKLVILAIIIVLILIIVLSICGGSKC</sequence>
<dbReference type="Pfam" id="PF00957">
    <property type="entry name" value="Synaptobrevin"/>
    <property type="match status" value="1"/>
</dbReference>
<dbReference type="SUPFAM" id="SSF64356">
    <property type="entry name" value="SNARE-like"/>
    <property type="match status" value="1"/>
</dbReference>
<evidence type="ECO:0000256" key="1">
    <source>
        <dbReference type="ARBA" id="ARBA00008025"/>
    </source>
</evidence>
<accession>A0A7I8KKB8</accession>
<feature type="transmembrane region" description="Helical" evidence="10">
    <location>
        <begin position="194"/>
        <end position="213"/>
    </location>
</feature>
<gene>
    <name evidence="13" type="ORF">SI8410_06008361</name>
</gene>
<feature type="domain" description="Longin" evidence="11">
    <location>
        <begin position="10"/>
        <end position="114"/>
    </location>
</feature>
<keyword evidence="3 10" id="KW-0812">Transmembrane</keyword>
<dbReference type="InterPro" id="IPR011012">
    <property type="entry name" value="Longin-like_dom_sf"/>
</dbReference>
<evidence type="ECO:0000259" key="11">
    <source>
        <dbReference type="PROSITE" id="PS50859"/>
    </source>
</evidence>
<evidence type="ECO:0000313" key="13">
    <source>
        <dbReference type="EMBL" id="CAA7397696.1"/>
    </source>
</evidence>
<dbReference type="CDD" id="cd15843">
    <property type="entry name" value="R-SNARE"/>
    <property type="match status" value="1"/>
</dbReference>
<evidence type="ECO:0000256" key="4">
    <source>
        <dbReference type="ARBA" id="ARBA00022927"/>
    </source>
</evidence>
<dbReference type="GO" id="GO:0015031">
    <property type="term" value="P:protein transport"/>
    <property type="evidence" value="ECO:0007669"/>
    <property type="project" value="UniProtKB-KW"/>
</dbReference>
<dbReference type="PANTHER" id="PTHR21136">
    <property type="entry name" value="SNARE PROTEINS"/>
    <property type="match status" value="1"/>
</dbReference>
<dbReference type="PROSITE" id="PS50892">
    <property type="entry name" value="V_SNARE"/>
    <property type="match status" value="1"/>
</dbReference>
<evidence type="ECO:0000256" key="2">
    <source>
        <dbReference type="ARBA" id="ARBA00022448"/>
    </source>
</evidence>